<sequence>MSITTNHRTSLRIAGDKYNEILRLCQTDGGKMTMNAWIAQAIEEKIKRDNECLRCHSAHSASKGPRFYEFFAGGGMARAGLGSEWDCLFANDFNPMKGRAYRDNWNGGADLLVEDINKIATQQLPDQAELVWASFPCQDLSLAGGYKGIGHELDSNQTRSGTFLAILATDA</sequence>
<evidence type="ECO:0000256" key="3">
    <source>
        <dbReference type="ARBA" id="ARBA00022691"/>
    </source>
</evidence>
<dbReference type="GO" id="GO:0003886">
    <property type="term" value="F:DNA (cytosine-5-)-methyltransferase activity"/>
    <property type="evidence" value="ECO:0007669"/>
    <property type="project" value="UniProtKB-EC"/>
</dbReference>
<keyword evidence="3" id="KW-0949">S-adenosyl-L-methionine</keyword>
<accession>A0A2X4WUM2</accession>
<dbReference type="SUPFAM" id="SSF53335">
    <property type="entry name" value="S-adenosyl-L-methionine-dependent methyltransferases"/>
    <property type="match status" value="1"/>
</dbReference>
<reference evidence="6 7" key="1">
    <citation type="submission" date="2018-06" db="EMBL/GenBank/DDBJ databases">
        <authorList>
            <consortium name="Pathogen Informatics"/>
            <person name="Doyle S."/>
        </authorList>
    </citation>
    <scope>NUCLEOTIDE SEQUENCE [LARGE SCALE GENOMIC DNA]</scope>
    <source>
        <strain evidence="6 7">NCTC12961</strain>
    </source>
</reference>
<dbReference type="PROSITE" id="PS00094">
    <property type="entry name" value="C5_MTASE_1"/>
    <property type="match status" value="1"/>
</dbReference>
<dbReference type="Gene3D" id="3.40.50.150">
    <property type="entry name" value="Vaccinia Virus protein VP39"/>
    <property type="match status" value="1"/>
</dbReference>
<organism evidence="6 7">
    <name type="scientific">Serratia plymuthica</name>
    <dbReference type="NCBI Taxonomy" id="82996"/>
    <lineage>
        <taxon>Bacteria</taxon>
        <taxon>Pseudomonadati</taxon>
        <taxon>Pseudomonadota</taxon>
        <taxon>Gammaproteobacteria</taxon>
        <taxon>Enterobacterales</taxon>
        <taxon>Yersiniaceae</taxon>
        <taxon>Serratia</taxon>
    </lineage>
</organism>
<dbReference type="GO" id="GO:0009307">
    <property type="term" value="P:DNA restriction-modification system"/>
    <property type="evidence" value="ECO:0007669"/>
    <property type="project" value="UniProtKB-KW"/>
</dbReference>
<name>A0A2X4WUM2_SERPL</name>
<gene>
    <name evidence="6" type="ORF">NCTC12961_00609</name>
</gene>
<dbReference type="EMBL" id="LS483469">
    <property type="protein sequence ID" value="SQI30695.1"/>
    <property type="molecule type" value="Genomic_DNA"/>
</dbReference>
<protein>
    <submittedName>
        <fullName evidence="6">DNA cytosine methylase</fullName>
    </submittedName>
</protein>
<keyword evidence="2" id="KW-0808">Transferase</keyword>
<evidence type="ECO:0000256" key="1">
    <source>
        <dbReference type="ARBA" id="ARBA00022603"/>
    </source>
</evidence>
<evidence type="ECO:0000256" key="4">
    <source>
        <dbReference type="ARBA" id="ARBA00022747"/>
    </source>
</evidence>
<dbReference type="GO" id="GO:0032259">
    <property type="term" value="P:methylation"/>
    <property type="evidence" value="ECO:0007669"/>
    <property type="project" value="UniProtKB-KW"/>
</dbReference>
<evidence type="ECO:0000256" key="5">
    <source>
        <dbReference type="ARBA" id="ARBA00047422"/>
    </source>
</evidence>
<dbReference type="Proteomes" id="UP000248897">
    <property type="component" value="Chromosome 1"/>
</dbReference>
<keyword evidence="4" id="KW-0680">Restriction system</keyword>
<evidence type="ECO:0000256" key="2">
    <source>
        <dbReference type="ARBA" id="ARBA00022679"/>
    </source>
</evidence>
<proteinExistence type="predicted"/>
<dbReference type="InterPro" id="IPR018117">
    <property type="entry name" value="C5_DNA_meth_AS"/>
</dbReference>
<dbReference type="REBASE" id="256295">
    <property type="entry name" value="M.Spl12961ORF609P"/>
</dbReference>
<dbReference type="InterPro" id="IPR001525">
    <property type="entry name" value="C5_MeTfrase"/>
</dbReference>
<evidence type="ECO:0000313" key="7">
    <source>
        <dbReference type="Proteomes" id="UP000248897"/>
    </source>
</evidence>
<evidence type="ECO:0000313" key="6">
    <source>
        <dbReference type="EMBL" id="SQI30695.1"/>
    </source>
</evidence>
<dbReference type="Pfam" id="PF00145">
    <property type="entry name" value="DNA_methylase"/>
    <property type="match status" value="1"/>
</dbReference>
<dbReference type="AlphaFoldDB" id="A0A2X4WUM2"/>
<comment type="catalytic activity">
    <reaction evidence="5">
        <text>a 2'-deoxycytidine in DNA + S-adenosyl-L-methionine = a 5-methyl-2'-deoxycytidine in DNA + S-adenosyl-L-homocysteine + H(+)</text>
        <dbReference type="Rhea" id="RHEA:13681"/>
        <dbReference type="Rhea" id="RHEA-COMP:11369"/>
        <dbReference type="Rhea" id="RHEA-COMP:11370"/>
        <dbReference type="ChEBI" id="CHEBI:15378"/>
        <dbReference type="ChEBI" id="CHEBI:57856"/>
        <dbReference type="ChEBI" id="CHEBI:59789"/>
        <dbReference type="ChEBI" id="CHEBI:85452"/>
        <dbReference type="ChEBI" id="CHEBI:85454"/>
        <dbReference type="EC" id="2.1.1.37"/>
    </reaction>
</comment>
<dbReference type="InterPro" id="IPR029063">
    <property type="entry name" value="SAM-dependent_MTases_sf"/>
</dbReference>
<keyword evidence="1 6" id="KW-0489">Methyltransferase</keyword>